<feature type="transmembrane region" description="Helical" evidence="1">
    <location>
        <begin position="34"/>
        <end position="51"/>
    </location>
</feature>
<feature type="transmembrane region" description="Helical" evidence="1">
    <location>
        <begin position="12"/>
        <end position="28"/>
    </location>
</feature>
<keyword evidence="1" id="KW-0472">Membrane</keyword>
<dbReference type="Proteomes" id="UP000503178">
    <property type="component" value="Chromatophore Pltd"/>
</dbReference>
<keyword evidence="3" id="KW-1185">Reference proteome</keyword>
<keyword evidence="1" id="KW-0812">Transmembrane</keyword>
<protein>
    <submittedName>
        <fullName evidence="2">Uncharacterized protein</fullName>
    </submittedName>
</protein>
<accession>A0A5K7W4U7</accession>
<dbReference type="EMBL" id="LC490351">
    <property type="protein sequence ID" value="BBL86408.1"/>
    <property type="molecule type" value="Genomic_DNA"/>
</dbReference>
<name>A0A5K7W4U7_9EUKA</name>
<gene>
    <name evidence="2" type="primary">MYN1_Chr_1012</name>
    <name evidence="2" type="ORF">PMYN1_Chma603</name>
</gene>
<evidence type="ECO:0000313" key="3">
    <source>
        <dbReference type="Proteomes" id="UP000503178"/>
    </source>
</evidence>
<reference evidence="2 3" key="1">
    <citation type="submission" date="2019-06" db="EMBL/GenBank/DDBJ databases">
        <title>A hidden player of endosymbiotic evolution: DNA virus triggered massive gene transfer.</title>
        <authorList>
            <person name="Matsuo M."/>
            <person name="Katahata A."/>
            <person name="Tachikawa M."/>
            <person name="Minakuchi Y."/>
            <person name="Noguchi H."/>
            <person name="Toyoda A."/>
            <person name="Fujiyama A."/>
            <person name="Suzuki Y."/>
            <person name="Satoh S."/>
            <person name="Nakayama T."/>
            <person name="Kamikawa R."/>
            <person name="Nomura M."/>
            <person name="Inagaki Y."/>
            <person name="Ishida K."/>
            <person name="Obokata J."/>
        </authorList>
    </citation>
    <scope>NUCLEOTIDE SEQUENCE [LARGE SCALE GENOMIC DNA]</scope>
    <source>
        <strain evidence="2 3">MYN1</strain>
    </source>
</reference>
<keyword evidence="2" id="KW-0934">Plastid</keyword>
<keyword evidence="1" id="KW-1133">Transmembrane helix</keyword>
<sequence>MLYVKNRRDSSRLLSSALIVSIISLMCIDHLLGRILFVIGGSLGLYFWIGYKKVNQ</sequence>
<evidence type="ECO:0000313" key="2">
    <source>
        <dbReference type="EMBL" id="BBL86408.1"/>
    </source>
</evidence>
<evidence type="ECO:0000256" key="1">
    <source>
        <dbReference type="SAM" id="Phobius"/>
    </source>
</evidence>
<proteinExistence type="predicted"/>
<organism evidence="2 3">
    <name type="scientific">Paulinella micropora</name>
    <dbReference type="NCBI Taxonomy" id="1928728"/>
    <lineage>
        <taxon>Eukaryota</taxon>
        <taxon>Sar</taxon>
        <taxon>Rhizaria</taxon>
        <taxon>Cercozoa</taxon>
        <taxon>Imbricatea</taxon>
        <taxon>Silicofilosea</taxon>
        <taxon>Euglyphida</taxon>
        <taxon>Paulinellidae</taxon>
        <taxon>Paulinella</taxon>
    </lineage>
</organism>
<dbReference type="AlphaFoldDB" id="A0A5K7W4U7"/>
<geneLocation type="organellar chromatophore" evidence="2"/>